<evidence type="ECO:0000313" key="3">
    <source>
        <dbReference type="Proteomes" id="UP000823631"/>
    </source>
</evidence>
<organism evidence="2 3">
    <name type="scientific">Candidatus Avisuccinivibrio stercorigallinarum</name>
    <dbReference type="NCBI Taxonomy" id="2840704"/>
    <lineage>
        <taxon>Bacteria</taxon>
        <taxon>Pseudomonadati</taxon>
        <taxon>Pseudomonadota</taxon>
        <taxon>Gammaproteobacteria</taxon>
        <taxon>Aeromonadales</taxon>
        <taxon>Succinivibrionaceae</taxon>
        <taxon>Succinivibrionaceae incertae sedis</taxon>
        <taxon>Candidatus Avisuccinivibrio</taxon>
    </lineage>
</organism>
<name>A0A9D9GTA7_9GAMM</name>
<dbReference type="EMBL" id="JADINH010000107">
    <property type="protein sequence ID" value="MBO8415719.1"/>
    <property type="molecule type" value="Genomic_DNA"/>
</dbReference>
<dbReference type="Proteomes" id="UP000823631">
    <property type="component" value="Unassembled WGS sequence"/>
</dbReference>
<feature type="domain" description="Putative endonuclease Z1" evidence="1">
    <location>
        <begin position="257"/>
        <end position="496"/>
    </location>
</feature>
<accession>A0A9D9GTA7</accession>
<dbReference type="Pfam" id="PF10593">
    <property type="entry name" value="Z1"/>
    <property type="match status" value="1"/>
</dbReference>
<protein>
    <submittedName>
        <fullName evidence="2">Z1 domain-containing protein</fullName>
    </submittedName>
</protein>
<reference evidence="2" key="1">
    <citation type="submission" date="2020-10" db="EMBL/GenBank/DDBJ databases">
        <authorList>
            <person name="Gilroy R."/>
        </authorList>
    </citation>
    <scope>NUCLEOTIDE SEQUENCE</scope>
    <source>
        <strain evidence="2">17213</strain>
    </source>
</reference>
<dbReference type="InterPro" id="IPR018310">
    <property type="entry name" value="Put_endonuclease_Z1-dom"/>
</dbReference>
<evidence type="ECO:0000259" key="1">
    <source>
        <dbReference type="Pfam" id="PF10593"/>
    </source>
</evidence>
<comment type="caution">
    <text evidence="2">The sequence shown here is derived from an EMBL/GenBank/DDBJ whole genome shotgun (WGS) entry which is preliminary data.</text>
</comment>
<evidence type="ECO:0000313" key="2">
    <source>
        <dbReference type="EMBL" id="MBO8415719.1"/>
    </source>
</evidence>
<proteinExistence type="predicted"/>
<sequence>MLTGTTNNLRQQTQDRLDREFAGVLTAHKVVKNIRGIRISRKIPAGVGKIKTEYDAAEGKRRSVAAFTSWLSDFSISTARGVTQNIETIAQPAYFVIKKNQRVLRNLYNWLKDSCQNAQQLDTSLLLIDDEADNASVNTSKEDEDPTAINACIRSILGLFKRASYLAVTATPYANIFIDPDTDDDMLKEDLFPSDFIYVQKAPSNYIGAEKIFGNIDEPDGSAEYAGMLEYLDPDEVEQYFPHKHKKDFAVTALPGSLYEAVYYFMLINALRDARGDRRTHRSMLIHISRFTAVQDQITDLLGWKLDEDIEQIKANAKLPAVRRDQTEVFRKLRKVWDKFELEEVNAKWLERRKIKCRPLDWDTLCSKYLKDAVSSIKVRSVNQNSSELEYLQYAKEGFRVIVVGGNNLSRGLTLEGLAVSYFYRTAHTYDTLMQMGRWFGFRPNYEDLVKIWITDDTAAWYREITSADLDLKDQIRRMPPGRKPADFGLCVRQDPITLYSLAGSSQRYGREKMQSPAPTSGNKMRSTGIIKRYLNISRKVYETSILPMNMDALKANESFCFDFISKIGGKGAVLAENSQEISDGYYWKEVPNTLIAELISKFKHHTQHPIFFGRNLEDYIMRKDKTKWEVALMFSGDGHAFAGLSDAELPVCNGEKLVISSTENRTVEVSEHNICFKHSRVGSRGCCRAGLTHKERRLAAQAYCDDKYKLECEAAARNGLPLPDKKNQYSAVQPDQAYLIEGRNPLLMIHFLEVRDAGGVRIRKPLYVTALGIGFPGSTVEERTMPFVANKVALRTFFGQEEDDGYEE</sequence>
<reference evidence="2" key="2">
    <citation type="journal article" date="2021" name="PeerJ">
        <title>Extensive microbial diversity within the chicken gut microbiome revealed by metagenomics and culture.</title>
        <authorList>
            <person name="Gilroy R."/>
            <person name="Ravi A."/>
            <person name="Getino M."/>
            <person name="Pursley I."/>
            <person name="Horton D.L."/>
            <person name="Alikhan N.F."/>
            <person name="Baker D."/>
            <person name="Gharbi K."/>
            <person name="Hall N."/>
            <person name="Watson M."/>
            <person name="Adriaenssens E.M."/>
            <person name="Foster-Nyarko E."/>
            <person name="Jarju S."/>
            <person name="Secka A."/>
            <person name="Antonio M."/>
            <person name="Oren A."/>
            <person name="Chaudhuri R.R."/>
            <person name="La Ragione R."/>
            <person name="Hildebrand F."/>
            <person name="Pallen M.J."/>
        </authorList>
    </citation>
    <scope>NUCLEOTIDE SEQUENCE</scope>
    <source>
        <strain evidence="2">17213</strain>
    </source>
</reference>
<gene>
    <name evidence="2" type="ORF">IAB19_05010</name>
</gene>
<dbReference type="AlphaFoldDB" id="A0A9D9GTA7"/>